<gene>
    <name evidence="1" type="ORF">MRB53_008684</name>
</gene>
<reference evidence="1 2" key="1">
    <citation type="journal article" date="2022" name="Hortic Res">
        <title>A haplotype resolved chromosomal level avocado genome allows analysis of novel avocado genes.</title>
        <authorList>
            <person name="Nath O."/>
            <person name="Fletcher S.J."/>
            <person name="Hayward A."/>
            <person name="Shaw L.M."/>
            <person name="Masouleh A.K."/>
            <person name="Furtado A."/>
            <person name="Henry R.J."/>
            <person name="Mitter N."/>
        </authorList>
    </citation>
    <scope>NUCLEOTIDE SEQUENCE [LARGE SCALE GENOMIC DNA]</scope>
    <source>
        <strain evidence="2">cv. Hass</strain>
    </source>
</reference>
<evidence type="ECO:0000313" key="1">
    <source>
        <dbReference type="EMBL" id="KAJ8646936.1"/>
    </source>
</evidence>
<evidence type="ECO:0000313" key="2">
    <source>
        <dbReference type="Proteomes" id="UP001234297"/>
    </source>
</evidence>
<comment type="caution">
    <text evidence="1">The sequence shown here is derived from an EMBL/GenBank/DDBJ whole genome shotgun (WGS) entry which is preliminary data.</text>
</comment>
<accession>A0ACC2MMR4</accession>
<dbReference type="Proteomes" id="UP001234297">
    <property type="component" value="Chromosome 2"/>
</dbReference>
<organism evidence="1 2">
    <name type="scientific">Persea americana</name>
    <name type="common">Avocado</name>
    <dbReference type="NCBI Taxonomy" id="3435"/>
    <lineage>
        <taxon>Eukaryota</taxon>
        <taxon>Viridiplantae</taxon>
        <taxon>Streptophyta</taxon>
        <taxon>Embryophyta</taxon>
        <taxon>Tracheophyta</taxon>
        <taxon>Spermatophyta</taxon>
        <taxon>Magnoliopsida</taxon>
        <taxon>Magnoliidae</taxon>
        <taxon>Laurales</taxon>
        <taxon>Lauraceae</taxon>
        <taxon>Persea</taxon>
    </lineage>
</organism>
<protein>
    <submittedName>
        <fullName evidence="1">Uncharacterized protein</fullName>
    </submittedName>
</protein>
<sequence>MVASSAVLVALPLTCAGHKRQLSSSDAAFFNPIRPSHCNKASSLKSNGRTIQVQASLKEKAVTGLTAAAVTAAMMLPKVAEAARPGISSSLKYYLLSIVSGGVVLGAIVGAVIGVANFDPVKRT</sequence>
<keyword evidence="2" id="KW-1185">Reference proteome</keyword>
<proteinExistence type="predicted"/>
<name>A0ACC2MMR4_PERAE</name>
<dbReference type="EMBL" id="CM056810">
    <property type="protein sequence ID" value="KAJ8646936.1"/>
    <property type="molecule type" value="Genomic_DNA"/>
</dbReference>